<comment type="subcellular location">
    <subcellularLocation>
        <location evidence="1">Nucleus</location>
    </subcellularLocation>
</comment>
<dbReference type="GO" id="GO:0008270">
    <property type="term" value="F:zinc ion binding"/>
    <property type="evidence" value="ECO:0007669"/>
    <property type="project" value="InterPro"/>
</dbReference>
<dbReference type="GO" id="GO:0045944">
    <property type="term" value="P:positive regulation of transcription by RNA polymerase II"/>
    <property type="evidence" value="ECO:0007669"/>
    <property type="project" value="TreeGrafter"/>
</dbReference>
<evidence type="ECO:0000256" key="1">
    <source>
        <dbReference type="ARBA" id="ARBA00004123"/>
    </source>
</evidence>
<dbReference type="GO" id="GO:0005634">
    <property type="term" value="C:nucleus"/>
    <property type="evidence" value="ECO:0007669"/>
    <property type="project" value="UniProtKB-SubCell"/>
</dbReference>
<dbReference type="eggNOG" id="ENOG502S69E">
    <property type="taxonomic scope" value="Eukaryota"/>
</dbReference>
<evidence type="ECO:0000256" key="2">
    <source>
        <dbReference type="ARBA" id="ARBA00023242"/>
    </source>
</evidence>
<dbReference type="EMBL" id="JMSE01000330">
    <property type="protein sequence ID" value="KDN70549.1"/>
    <property type="molecule type" value="Genomic_DNA"/>
</dbReference>
<accession>A0A066XS57</accession>
<dbReference type="OrthoDB" id="3251668at2759"/>
<dbReference type="SUPFAM" id="SSF57701">
    <property type="entry name" value="Zn2/Cys6 DNA-binding domain"/>
    <property type="match status" value="1"/>
</dbReference>
<dbReference type="AlphaFoldDB" id="A0A066XS57"/>
<dbReference type="InterPro" id="IPR001138">
    <property type="entry name" value="Zn2Cys6_DnaBD"/>
</dbReference>
<dbReference type="CDD" id="cd00067">
    <property type="entry name" value="GAL4"/>
    <property type="match status" value="1"/>
</dbReference>
<keyword evidence="2" id="KW-0539">Nucleus</keyword>
<evidence type="ECO:0000259" key="4">
    <source>
        <dbReference type="PROSITE" id="PS50048"/>
    </source>
</evidence>
<comment type="caution">
    <text evidence="5">The sequence shown here is derived from an EMBL/GenBank/DDBJ whole genome shotgun (WGS) entry which is preliminary data.</text>
</comment>
<dbReference type="OMA" id="FEEPRNQ"/>
<dbReference type="GO" id="GO:0000981">
    <property type="term" value="F:DNA-binding transcription factor activity, RNA polymerase II-specific"/>
    <property type="evidence" value="ECO:0007669"/>
    <property type="project" value="InterPro"/>
</dbReference>
<organism evidence="5 6">
    <name type="scientific">Colletotrichum sublineola</name>
    <name type="common">Sorghum anthracnose fungus</name>
    <dbReference type="NCBI Taxonomy" id="1173701"/>
    <lineage>
        <taxon>Eukaryota</taxon>
        <taxon>Fungi</taxon>
        <taxon>Dikarya</taxon>
        <taxon>Ascomycota</taxon>
        <taxon>Pezizomycotina</taxon>
        <taxon>Sordariomycetes</taxon>
        <taxon>Hypocreomycetidae</taxon>
        <taxon>Glomerellales</taxon>
        <taxon>Glomerellaceae</taxon>
        <taxon>Colletotrichum</taxon>
        <taxon>Colletotrichum graminicola species complex</taxon>
    </lineage>
</organism>
<feature type="domain" description="Zn(2)-C6 fungal-type" evidence="4">
    <location>
        <begin position="7"/>
        <end position="35"/>
    </location>
</feature>
<name>A0A066XS57_COLSU</name>
<reference evidence="6" key="1">
    <citation type="journal article" date="2014" name="Genome Announc.">
        <title>Draft genome sequence of Colletotrichum sublineola, a destructive pathogen of cultivated sorghum.</title>
        <authorList>
            <person name="Baroncelli R."/>
            <person name="Sanz-Martin J.M."/>
            <person name="Rech G.E."/>
            <person name="Sukno S.A."/>
            <person name="Thon M.R."/>
        </authorList>
    </citation>
    <scope>NUCLEOTIDE SEQUENCE [LARGE SCALE GENOMIC DNA]</scope>
    <source>
        <strain evidence="6">TX430BB</strain>
    </source>
</reference>
<evidence type="ECO:0000256" key="3">
    <source>
        <dbReference type="SAM" id="MobiDB-lite"/>
    </source>
</evidence>
<dbReference type="InterPro" id="IPR036864">
    <property type="entry name" value="Zn2-C6_fun-type_DNA-bd_sf"/>
</dbReference>
<dbReference type="STRING" id="1173701.A0A066XS57"/>
<evidence type="ECO:0000313" key="6">
    <source>
        <dbReference type="Proteomes" id="UP000027238"/>
    </source>
</evidence>
<protein>
    <recommendedName>
        <fullName evidence="4">Zn(2)-C6 fungal-type domain-containing protein</fullName>
    </recommendedName>
</protein>
<dbReference type="Gene3D" id="4.10.240.10">
    <property type="entry name" value="Zn(2)-C6 fungal-type DNA-binding domain"/>
    <property type="match status" value="1"/>
</dbReference>
<dbReference type="PANTHER" id="PTHR37534">
    <property type="entry name" value="TRANSCRIPTIONAL ACTIVATOR PROTEIN UGA3"/>
    <property type="match status" value="1"/>
</dbReference>
<dbReference type="SMART" id="SM00066">
    <property type="entry name" value="GAL4"/>
    <property type="match status" value="1"/>
</dbReference>
<dbReference type="PROSITE" id="PS50048">
    <property type="entry name" value="ZN2_CY6_FUNGAL_2"/>
    <property type="match status" value="1"/>
</dbReference>
<dbReference type="PROSITE" id="PS00463">
    <property type="entry name" value="ZN2_CY6_FUNGAL_1"/>
    <property type="match status" value="1"/>
</dbReference>
<feature type="compositionally biased region" description="Low complexity" evidence="3">
    <location>
        <begin position="72"/>
        <end position="87"/>
    </location>
</feature>
<feature type="region of interest" description="Disordered" evidence="3">
    <location>
        <begin position="68"/>
        <end position="104"/>
    </location>
</feature>
<sequence>MGRSRGGCPNCKRRKRKCDETRPECRACQARGIQCEGYTPMLKWTNGIASRGRFAQVAAGSVHAACRPVPAPTRSSSYPSTASYPSTIGNPQSRVGSASPSMGERSLLPMQATSAPQSDVQGLRLSISSCSLTSSPSGECDDPKRQLFQRFIHTGIDRLHATETQAWLKDHFMAMAERSPAFFNVCEAIESYFEDGLSVSSMELVDNALQSFRSELESRHESFDVSTLSAGLLLCTLCLFQARPWTIYVQLMADLYHLEADLGRLLPSADHNFEVHHSIEVLSIMDLGPLIIGRTSPSLGLWGHLRKVQDSWQGGRVGGYEVVTGLPRSLLDILADIGNSDAQEIEARLWAWPGNIGQYAQCILWDCWRYTAVLHVRRLERRRKMSSSLETIQQQVETGETAPLPSREVILCRLVASVYALYRAIELPESRHLLVHNGLHYPLVIGSLEVPLLAKHPEWKQVFDDVRALFLKNDTSRFMKLVDQFLDQAWNEGTDTFDIDEAARLQDVEIAVF</sequence>
<gene>
    <name evidence="5" type="ORF">CSUB01_11317</name>
</gene>
<feature type="compositionally biased region" description="Polar residues" evidence="3">
    <location>
        <begin position="88"/>
        <end position="100"/>
    </location>
</feature>
<dbReference type="Pfam" id="PF11951">
    <property type="entry name" value="Fungal_trans_2"/>
    <property type="match status" value="1"/>
</dbReference>
<dbReference type="InterPro" id="IPR021858">
    <property type="entry name" value="Fun_TF"/>
</dbReference>
<proteinExistence type="predicted"/>
<dbReference type="PANTHER" id="PTHR37534:SF44">
    <property type="entry name" value="ZN(II)2CYS6 TRANSCRIPTION FACTOR (EUROFUNG)"/>
    <property type="match status" value="1"/>
</dbReference>
<evidence type="ECO:0000313" key="5">
    <source>
        <dbReference type="EMBL" id="KDN70549.1"/>
    </source>
</evidence>
<dbReference type="GO" id="GO:0000976">
    <property type="term" value="F:transcription cis-regulatory region binding"/>
    <property type="evidence" value="ECO:0007669"/>
    <property type="project" value="TreeGrafter"/>
</dbReference>
<dbReference type="HOGENOM" id="CLU_038300_0_0_1"/>
<keyword evidence="6" id="KW-1185">Reference proteome</keyword>
<dbReference type="Proteomes" id="UP000027238">
    <property type="component" value="Unassembled WGS sequence"/>
</dbReference>
<dbReference type="Pfam" id="PF00172">
    <property type="entry name" value="Zn_clus"/>
    <property type="match status" value="1"/>
</dbReference>